<proteinExistence type="predicted"/>
<reference evidence="3" key="1">
    <citation type="submission" date="2018-11" db="EMBL/GenBank/DDBJ databases">
        <title>Proposal to divide the Flavobacteriaceae and reorganize its genera based on Amino Acid Identity values calculated from whole genome sequences.</title>
        <authorList>
            <person name="Nicholson A.C."/>
            <person name="Gulvik C.A."/>
            <person name="Whitney A.M."/>
            <person name="Sheth M."/>
            <person name="Batra D."/>
            <person name="Pryor J."/>
            <person name="Bernardet J.-F."/>
            <person name="Hugo C."/>
            <person name="Kampfer P."/>
            <person name="Newman J.D."/>
            <person name="McQuiston J.R."/>
        </authorList>
    </citation>
    <scope>NUCLEOTIDE SEQUENCE [LARGE SCALE GENOMIC DNA]</scope>
    <source>
        <strain evidence="3">H6466</strain>
    </source>
</reference>
<dbReference type="AlphaFoldDB" id="A0A3G8ZBV8"/>
<name>A0A3G8ZBV8_9FLAO</name>
<dbReference type="Proteomes" id="UP000272316">
    <property type="component" value="Chromosome"/>
</dbReference>
<dbReference type="Pfam" id="PF13175">
    <property type="entry name" value="AAA_15"/>
    <property type="match status" value="1"/>
</dbReference>
<evidence type="ECO:0000313" key="3">
    <source>
        <dbReference type="Proteomes" id="UP000272316"/>
    </source>
</evidence>
<sequence length="405" mass="46602">MKISVQNFGIISNASVEVNGISLIAGANDSGKSTIGKIFYSIVRGFNPEETVFVTEKNEFIRELYQQILRILRDNKAIDITNFQTTKVNEEWTKNVRQIIEKFEGQQKNRLNTYCVLLEKEFNVEFDSISSKIREVSRYFSIEFNDEISPIFNNKKVSRILLEDLEGSTTIEYSYVLDINRNISTFLTNSFFIETPSLINNSLQESILFEERFSREKEAHLKFALANESSFVGFDEKNDKENDEIIKIISKIILGELIIDDFSGVIYKKNGHQINIDNVALGIKGFGLIQLLLKNKQLNERTLLIIDEPEIHLHPNWQVLYAEILVLLSKKLEIPILLTSHSPYFIEALKAFSEKYNFQDKTNFYFSEKSKDGLTAQIVDVSDDISPILMSISEAHFKISDIDNE</sequence>
<dbReference type="SUPFAM" id="SSF52540">
    <property type="entry name" value="P-loop containing nucleoside triphosphate hydrolases"/>
    <property type="match status" value="1"/>
</dbReference>
<evidence type="ECO:0000313" key="2">
    <source>
        <dbReference type="EMBL" id="AZI54470.1"/>
    </source>
</evidence>
<protein>
    <submittedName>
        <fullName evidence="2">ATP-binding protein</fullName>
    </submittedName>
</protein>
<dbReference type="PANTHER" id="PTHR43581:SF2">
    <property type="entry name" value="EXCINUCLEASE ATPASE SUBUNIT"/>
    <property type="match status" value="1"/>
</dbReference>
<dbReference type="EMBL" id="CP034160">
    <property type="protein sequence ID" value="AZI54470.1"/>
    <property type="molecule type" value="Genomic_DNA"/>
</dbReference>
<dbReference type="KEGG" id="eva:EIB75_04060"/>
<dbReference type="PANTHER" id="PTHR43581">
    <property type="entry name" value="ATP/GTP PHOSPHATASE"/>
    <property type="match status" value="1"/>
</dbReference>
<keyword evidence="2" id="KW-0067">ATP-binding</keyword>
<keyword evidence="2" id="KW-0547">Nucleotide-binding</keyword>
<gene>
    <name evidence="2" type="ORF">EIB75_04060</name>
</gene>
<dbReference type="InterPro" id="IPR051396">
    <property type="entry name" value="Bact_Antivir_Def_Nuclease"/>
</dbReference>
<dbReference type="InterPro" id="IPR027417">
    <property type="entry name" value="P-loop_NTPase"/>
</dbReference>
<accession>A0A3G8ZBV8</accession>
<dbReference type="RefSeq" id="WP_124985799.1">
    <property type="nucleotide sequence ID" value="NZ_CP034160.1"/>
</dbReference>
<dbReference type="Gene3D" id="3.40.50.300">
    <property type="entry name" value="P-loop containing nucleotide triphosphate hydrolases"/>
    <property type="match status" value="1"/>
</dbReference>
<dbReference type="InterPro" id="IPR041685">
    <property type="entry name" value="AAA_GajA/Old/RecF-like"/>
</dbReference>
<dbReference type="GO" id="GO:0005524">
    <property type="term" value="F:ATP binding"/>
    <property type="evidence" value="ECO:0007669"/>
    <property type="project" value="UniProtKB-KW"/>
</dbReference>
<organism evidence="2 3">
    <name type="scientific">Epilithonimonas vandammei</name>
    <dbReference type="NCBI Taxonomy" id="2487072"/>
    <lineage>
        <taxon>Bacteria</taxon>
        <taxon>Pseudomonadati</taxon>
        <taxon>Bacteroidota</taxon>
        <taxon>Flavobacteriia</taxon>
        <taxon>Flavobacteriales</taxon>
        <taxon>Weeksellaceae</taxon>
        <taxon>Chryseobacterium group</taxon>
        <taxon>Epilithonimonas</taxon>
    </lineage>
</organism>
<feature type="domain" description="Endonuclease GajA/Old nuclease/RecF-like AAA" evidence="1">
    <location>
        <begin position="1"/>
        <end position="346"/>
    </location>
</feature>
<evidence type="ECO:0000259" key="1">
    <source>
        <dbReference type="Pfam" id="PF13175"/>
    </source>
</evidence>